<dbReference type="InterPro" id="IPR002559">
    <property type="entry name" value="Transposase_11"/>
</dbReference>
<feature type="compositionally biased region" description="Polar residues" evidence="1">
    <location>
        <begin position="210"/>
        <end position="220"/>
    </location>
</feature>
<dbReference type="Pfam" id="PF01609">
    <property type="entry name" value="DDE_Tnp_1"/>
    <property type="match status" value="1"/>
</dbReference>
<reference evidence="4" key="1">
    <citation type="journal article" date="2019" name="Int. J. Syst. Evol. Microbiol.">
        <title>The Global Catalogue of Microorganisms (GCM) 10K type strain sequencing project: providing services to taxonomists for standard genome sequencing and annotation.</title>
        <authorList>
            <consortium name="The Broad Institute Genomics Platform"/>
            <consortium name="The Broad Institute Genome Sequencing Center for Infectious Disease"/>
            <person name="Wu L."/>
            <person name="Ma J."/>
        </authorList>
    </citation>
    <scope>NUCLEOTIDE SEQUENCE [LARGE SCALE GENOMIC DNA]</scope>
    <source>
        <strain evidence="4">CGMCC 4.7396</strain>
    </source>
</reference>
<dbReference type="PANTHER" id="PTHR30007:SF1">
    <property type="entry name" value="BLR1914 PROTEIN"/>
    <property type="match status" value="1"/>
</dbReference>
<name>A0ABV7Q1B3_9ACTN</name>
<accession>A0ABV7Q1B3</accession>
<gene>
    <name evidence="3" type="ORF">ACFO8M_13685</name>
</gene>
<organism evidence="3 4">
    <name type="scientific">Glycomyces rhizosphaerae</name>
    <dbReference type="NCBI Taxonomy" id="2054422"/>
    <lineage>
        <taxon>Bacteria</taxon>
        <taxon>Bacillati</taxon>
        <taxon>Actinomycetota</taxon>
        <taxon>Actinomycetes</taxon>
        <taxon>Glycomycetales</taxon>
        <taxon>Glycomycetaceae</taxon>
        <taxon>Glycomyces</taxon>
    </lineage>
</organism>
<feature type="compositionally biased region" description="Basic and acidic residues" evidence="1">
    <location>
        <begin position="235"/>
        <end position="245"/>
    </location>
</feature>
<evidence type="ECO:0000313" key="4">
    <source>
        <dbReference type="Proteomes" id="UP001595712"/>
    </source>
</evidence>
<feature type="domain" description="Transposase IS4-like" evidence="2">
    <location>
        <begin position="78"/>
        <end position="188"/>
    </location>
</feature>
<evidence type="ECO:0000259" key="2">
    <source>
        <dbReference type="Pfam" id="PF01609"/>
    </source>
</evidence>
<comment type="caution">
    <text evidence="3">The sequence shown here is derived from an EMBL/GenBank/DDBJ whole genome shotgun (WGS) entry which is preliminary data.</text>
</comment>
<protein>
    <submittedName>
        <fullName evidence="3">Transposase</fullName>
    </submittedName>
</protein>
<dbReference type="EMBL" id="JBHRWO010000010">
    <property type="protein sequence ID" value="MFC3493528.1"/>
    <property type="molecule type" value="Genomic_DNA"/>
</dbReference>
<dbReference type="PANTHER" id="PTHR30007">
    <property type="entry name" value="PHP DOMAIN PROTEIN"/>
    <property type="match status" value="1"/>
</dbReference>
<sequence>MVEQELADDEGLEDAVVQRKAGGAVEVTEDAVGREGAQHPIAGERGGAQGARESFGEDRLHRLLLSELHALNEFDWSAICLDGSHIRAGGEGTGPSPVDRGRAGTKHHIACDSAGIPLAIITTAGNVPDIKAAHDLVEAIPPVAGRVGRPRRRPDAILADGGYDSRAFRDWLRSKRIETIIPQRGRKKIIGLGTIRWSSSRPSPTFTSSNALSSAGTGTCSCMKASPNSPPHSSAGDDLHGADSV</sequence>
<dbReference type="Proteomes" id="UP001595712">
    <property type="component" value="Unassembled WGS sequence"/>
</dbReference>
<proteinExistence type="predicted"/>
<feature type="compositionally biased region" description="Low complexity" evidence="1">
    <location>
        <begin position="199"/>
        <end position="209"/>
    </location>
</feature>
<dbReference type="RefSeq" id="WP_387976029.1">
    <property type="nucleotide sequence ID" value="NZ_JBHRWO010000010.1"/>
</dbReference>
<keyword evidence="4" id="KW-1185">Reference proteome</keyword>
<feature type="region of interest" description="Disordered" evidence="1">
    <location>
        <begin position="199"/>
        <end position="245"/>
    </location>
</feature>
<evidence type="ECO:0000256" key="1">
    <source>
        <dbReference type="SAM" id="MobiDB-lite"/>
    </source>
</evidence>
<evidence type="ECO:0000313" key="3">
    <source>
        <dbReference type="EMBL" id="MFC3493528.1"/>
    </source>
</evidence>